<dbReference type="EMBL" id="JAVRFL010000009">
    <property type="protein sequence ID" value="MDT0529286.1"/>
    <property type="molecule type" value="Genomic_DNA"/>
</dbReference>
<reference evidence="1" key="1">
    <citation type="submission" date="2023-09" db="EMBL/GenBank/DDBJ databases">
        <title>30 novel species of actinomycetes from the DSMZ collection.</title>
        <authorList>
            <person name="Nouioui I."/>
        </authorList>
    </citation>
    <scope>NUCLEOTIDE SEQUENCE</scope>
    <source>
        <strain evidence="1">DSM 115977</strain>
    </source>
</reference>
<sequence length="441" mass="48030">MSRPRTRAEYLARLVPPSVAGLDRRSLLAGAAGSTALLGTGLLAGCGSDSGGSGAKTVSLGSNQSDPKPKEVIAKVMDGFRTSSGLEVAVNTVDHNTFQENINNYLQGKPDDVFMWFAGYRMRFFAARGLAGDLSDVWGRLSGMSDAFRKASTGDDGKQYFVPSSYYPWAVFYRKSVWQQNGYQVPKTLDDLTALAGEMKKDGLTPIAFADKDGWPAMGTFDILNLRINGYQFHIDLMAGKESWTSDKVKKVFDTWRGLLPLHQPDSLGRTWQEAAQSLQQKKSGMYLLGLFVGQQFDGADLADLDFFTFPEIDPAIGAKALDAPIDGYMMARKPKQEANARKLLEYVGSKAAADITVKSDPSTLVANSEADTSGYSALQKKAAELVGSATEIAQFLDRDTRPDFASTVIIPALQQFIKDPKDIDGLTSSIENQKKSIFTD</sequence>
<protein>
    <submittedName>
        <fullName evidence="1">ABC transporter substrate-binding protein</fullName>
    </submittedName>
</protein>
<gene>
    <name evidence="1" type="ORF">RM555_09825</name>
</gene>
<keyword evidence="2" id="KW-1185">Reference proteome</keyword>
<dbReference type="PROSITE" id="PS51318">
    <property type="entry name" value="TAT"/>
    <property type="match status" value="1"/>
</dbReference>
<evidence type="ECO:0000313" key="2">
    <source>
        <dbReference type="Proteomes" id="UP001180973"/>
    </source>
</evidence>
<dbReference type="Proteomes" id="UP001180973">
    <property type="component" value="Unassembled WGS sequence"/>
</dbReference>
<dbReference type="InterPro" id="IPR006059">
    <property type="entry name" value="SBP"/>
</dbReference>
<dbReference type="InterPro" id="IPR006311">
    <property type="entry name" value="TAT_signal"/>
</dbReference>
<dbReference type="Gene3D" id="3.40.190.10">
    <property type="entry name" value="Periplasmic binding protein-like II"/>
    <property type="match status" value="2"/>
</dbReference>
<proteinExistence type="predicted"/>
<name>A0ABU2WVA1_9ACTN</name>
<comment type="caution">
    <text evidence="1">The sequence shown here is derived from an EMBL/GenBank/DDBJ whole genome shotgun (WGS) entry which is preliminary data.</text>
</comment>
<accession>A0ABU2WVA1</accession>
<dbReference type="RefSeq" id="WP_311411455.1">
    <property type="nucleotide sequence ID" value="NZ_JAVRFL010000009.1"/>
</dbReference>
<dbReference type="Pfam" id="PF01547">
    <property type="entry name" value="SBP_bac_1"/>
    <property type="match status" value="1"/>
</dbReference>
<evidence type="ECO:0000313" key="1">
    <source>
        <dbReference type="EMBL" id="MDT0529286.1"/>
    </source>
</evidence>
<organism evidence="1 2">
    <name type="scientific">Micromonospora reichwaldensis</name>
    <dbReference type="NCBI Taxonomy" id="3075516"/>
    <lineage>
        <taxon>Bacteria</taxon>
        <taxon>Bacillati</taxon>
        <taxon>Actinomycetota</taxon>
        <taxon>Actinomycetes</taxon>
        <taxon>Micromonosporales</taxon>
        <taxon>Micromonosporaceae</taxon>
        <taxon>Micromonospora</taxon>
    </lineage>
</organism>
<dbReference type="PANTHER" id="PTHR43649">
    <property type="entry name" value="ARABINOSE-BINDING PROTEIN-RELATED"/>
    <property type="match status" value="1"/>
</dbReference>
<dbReference type="InterPro" id="IPR050490">
    <property type="entry name" value="Bact_solute-bd_prot1"/>
</dbReference>
<dbReference type="SUPFAM" id="SSF53850">
    <property type="entry name" value="Periplasmic binding protein-like II"/>
    <property type="match status" value="1"/>
</dbReference>